<protein>
    <submittedName>
        <fullName evidence="1">Uncharacterized protein</fullName>
    </submittedName>
</protein>
<sequence length="43" mass="4961">MKEDEHPVRPGEKKIARFILKLVDVTSENFVVSIIQSFSGRKM</sequence>
<organism evidence="1">
    <name type="scientific">Brassica oleracea</name>
    <name type="common">Wild cabbage</name>
    <dbReference type="NCBI Taxonomy" id="3712"/>
    <lineage>
        <taxon>Eukaryota</taxon>
        <taxon>Viridiplantae</taxon>
        <taxon>Streptophyta</taxon>
        <taxon>Embryophyta</taxon>
        <taxon>Tracheophyta</taxon>
        <taxon>Spermatophyta</taxon>
        <taxon>Magnoliopsida</taxon>
        <taxon>eudicotyledons</taxon>
        <taxon>Gunneridae</taxon>
        <taxon>Pentapetalae</taxon>
        <taxon>rosids</taxon>
        <taxon>malvids</taxon>
        <taxon>Brassicales</taxon>
        <taxon>Brassicaceae</taxon>
        <taxon>Brassiceae</taxon>
        <taxon>Brassica</taxon>
    </lineage>
</organism>
<gene>
    <name evidence="1" type="ORF">BOLC7T42105H</name>
</gene>
<reference evidence="1" key="1">
    <citation type="submission" date="2018-11" db="EMBL/GenBank/DDBJ databases">
        <authorList>
            <consortium name="Genoscope - CEA"/>
            <person name="William W."/>
        </authorList>
    </citation>
    <scope>NUCLEOTIDE SEQUENCE</scope>
</reference>
<proteinExistence type="predicted"/>
<accession>A0A3P6ESD9</accession>
<dbReference type="EMBL" id="LR031876">
    <property type="protein sequence ID" value="VDD36545.1"/>
    <property type="molecule type" value="Genomic_DNA"/>
</dbReference>
<evidence type="ECO:0000313" key="1">
    <source>
        <dbReference type="EMBL" id="VDD36545.1"/>
    </source>
</evidence>
<name>A0A3P6ESD9_BRAOL</name>
<dbReference type="AlphaFoldDB" id="A0A3P6ESD9"/>